<gene>
    <name evidence="3" type="primary">LOC130464801</name>
</gene>
<accession>A0ABM3R2Z6</accession>
<protein>
    <recommendedName>
        <fullName evidence="1">Reverse transcriptase domain-containing protein</fullName>
    </recommendedName>
</protein>
<dbReference type="Pfam" id="PF00078">
    <property type="entry name" value="RVT_1"/>
    <property type="match status" value="1"/>
</dbReference>
<dbReference type="InterPro" id="IPR000477">
    <property type="entry name" value="RT_dom"/>
</dbReference>
<dbReference type="RefSeq" id="XP_056690008.1">
    <property type="nucleotide sequence ID" value="XM_056834030.1"/>
</dbReference>
<dbReference type="GeneID" id="130464801"/>
<proteinExistence type="predicted"/>
<keyword evidence="2" id="KW-1185">Reference proteome</keyword>
<evidence type="ECO:0000313" key="2">
    <source>
        <dbReference type="Proteomes" id="UP000813463"/>
    </source>
</evidence>
<reference evidence="3" key="2">
    <citation type="submission" date="2025-08" db="UniProtKB">
        <authorList>
            <consortium name="RefSeq"/>
        </authorList>
    </citation>
    <scope>IDENTIFICATION</scope>
    <source>
        <tissue evidence="3">Leaf</tissue>
    </source>
</reference>
<reference evidence="2" key="1">
    <citation type="journal article" date="2021" name="Nat. Commun.">
        <title>Genomic analyses provide insights into spinach domestication and the genetic basis of agronomic traits.</title>
        <authorList>
            <person name="Cai X."/>
            <person name="Sun X."/>
            <person name="Xu C."/>
            <person name="Sun H."/>
            <person name="Wang X."/>
            <person name="Ge C."/>
            <person name="Zhang Z."/>
            <person name="Wang Q."/>
            <person name="Fei Z."/>
            <person name="Jiao C."/>
            <person name="Wang Q."/>
        </authorList>
    </citation>
    <scope>NUCLEOTIDE SEQUENCE [LARGE SCALE GENOMIC DNA]</scope>
    <source>
        <strain evidence="2">cv. Varoflay</strain>
    </source>
</reference>
<evidence type="ECO:0000259" key="1">
    <source>
        <dbReference type="Pfam" id="PF00078"/>
    </source>
</evidence>
<sequence length="295" mass="33535">MRNMINSPFTKEVIKAAMWDIDGGKAPGPNGFGSAFYKGVWEDVGDDVLLRNVLPDLIAQIQGAYVHSRFISHHNIMVCQDIARGYERKNGDVGCLTKLDLHKAYDTVEWDFVEEILIGLRFPVNFIQLIMKCIRTPRFSLSINGYLHGFFEGKRGLRQGDPLSPLMYVLCVEYLSRILLMVDEKEGFKFHPRCRASEHNHLCFEDDIIQCCRWVYKSMCLMMQGFQLFSNTTGLKASPVKLLSIFWSFLWDGTAESNIPGKVAWDSVCKPNGDGGLGLINLKLWNVAAMESMFE</sequence>
<feature type="domain" description="Reverse transcriptase" evidence="1">
    <location>
        <begin position="68"/>
        <end position="241"/>
    </location>
</feature>
<organism evidence="2 3">
    <name type="scientific">Spinacia oleracea</name>
    <name type="common">Spinach</name>
    <dbReference type="NCBI Taxonomy" id="3562"/>
    <lineage>
        <taxon>Eukaryota</taxon>
        <taxon>Viridiplantae</taxon>
        <taxon>Streptophyta</taxon>
        <taxon>Embryophyta</taxon>
        <taxon>Tracheophyta</taxon>
        <taxon>Spermatophyta</taxon>
        <taxon>Magnoliopsida</taxon>
        <taxon>eudicotyledons</taxon>
        <taxon>Gunneridae</taxon>
        <taxon>Pentapetalae</taxon>
        <taxon>Caryophyllales</taxon>
        <taxon>Chenopodiaceae</taxon>
        <taxon>Chenopodioideae</taxon>
        <taxon>Anserineae</taxon>
        <taxon>Spinacia</taxon>
    </lineage>
</organism>
<dbReference type="Proteomes" id="UP000813463">
    <property type="component" value="Chromosome 1"/>
</dbReference>
<dbReference type="PANTHER" id="PTHR33116:SF84">
    <property type="entry name" value="RNA-DIRECTED DNA POLYMERASE"/>
    <property type="match status" value="1"/>
</dbReference>
<dbReference type="PANTHER" id="PTHR33116">
    <property type="entry name" value="REVERSE TRANSCRIPTASE ZINC-BINDING DOMAIN-CONTAINING PROTEIN-RELATED-RELATED"/>
    <property type="match status" value="1"/>
</dbReference>
<dbReference type="SUPFAM" id="SSF56672">
    <property type="entry name" value="DNA/RNA polymerases"/>
    <property type="match status" value="1"/>
</dbReference>
<evidence type="ECO:0000313" key="3">
    <source>
        <dbReference type="RefSeq" id="XP_056690008.1"/>
    </source>
</evidence>
<dbReference type="InterPro" id="IPR043502">
    <property type="entry name" value="DNA/RNA_pol_sf"/>
</dbReference>
<name>A0ABM3R2Z6_SPIOL</name>